<protein>
    <submittedName>
        <fullName evidence="1">Uncharacterized protein</fullName>
    </submittedName>
</protein>
<organism evidence="1 2">
    <name type="scientific">Brassica napus</name>
    <name type="common">Rape</name>
    <dbReference type="NCBI Taxonomy" id="3708"/>
    <lineage>
        <taxon>Eukaryota</taxon>
        <taxon>Viridiplantae</taxon>
        <taxon>Streptophyta</taxon>
        <taxon>Embryophyta</taxon>
        <taxon>Tracheophyta</taxon>
        <taxon>Spermatophyta</taxon>
        <taxon>Magnoliopsida</taxon>
        <taxon>eudicotyledons</taxon>
        <taxon>Gunneridae</taxon>
        <taxon>Pentapetalae</taxon>
        <taxon>rosids</taxon>
        <taxon>malvids</taxon>
        <taxon>Brassicales</taxon>
        <taxon>Brassicaceae</taxon>
        <taxon>Brassiceae</taxon>
        <taxon>Brassica</taxon>
    </lineage>
</organism>
<keyword evidence="2" id="KW-1185">Reference proteome</keyword>
<gene>
    <name evidence="1" type="ORF">HID58_005381</name>
</gene>
<dbReference type="EMBL" id="JAGKQM010000002">
    <property type="protein sequence ID" value="KAH0937920.1"/>
    <property type="molecule type" value="Genomic_DNA"/>
</dbReference>
<dbReference type="Proteomes" id="UP000824890">
    <property type="component" value="Unassembled WGS sequence"/>
</dbReference>
<name>A0ABQ8E8H3_BRANA</name>
<evidence type="ECO:0000313" key="2">
    <source>
        <dbReference type="Proteomes" id="UP000824890"/>
    </source>
</evidence>
<evidence type="ECO:0000313" key="1">
    <source>
        <dbReference type="EMBL" id="KAH0937920.1"/>
    </source>
</evidence>
<proteinExistence type="predicted"/>
<reference evidence="1 2" key="1">
    <citation type="submission" date="2021-05" db="EMBL/GenBank/DDBJ databases">
        <title>Genome Assembly of Synthetic Allotetraploid Brassica napus Reveals Homoeologous Exchanges between Subgenomes.</title>
        <authorList>
            <person name="Davis J.T."/>
        </authorList>
    </citation>
    <scope>NUCLEOTIDE SEQUENCE [LARGE SCALE GENOMIC DNA]</scope>
    <source>
        <strain evidence="2">cv. Da-Ae</strain>
        <tissue evidence="1">Seedling</tissue>
    </source>
</reference>
<sequence length="217" mass="23862">MCTQLLWSDGAVAGQIRIGGAASKIPLIGFELFHQLLCLNFLDLIFESKCLRVSPGTSPQFLSSKHPPWHPGTQTIRWIWVSAVVPICLCFATVSEPSPPVNGRSSSSLLNVSEGNRPKLPTFLMPSCRHLSSSVRVMGSVSSRYVLCFRLPVSHQCFIGWILCVESLICRIYRVSVASSELQCAVAKPELSHPCFACPPIGILWDGLWCLRLFSGC</sequence>
<comment type="caution">
    <text evidence="1">The sequence shown here is derived from an EMBL/GenBank/DDBJ whole genome shotgun (WGS) entry which is preliminary data.</text>
</comment>
<accession>A0ABQ8E8H3</accession>